<dbReference type="InterPro" id="IPR013767">
    <property type="entry name" value="PAS_fold"/>
</dbReference>
<dbReference type="RefSeq" id="WP_316787462.1">
    <property type="nucleotide sequence ID" value="NZ_CP053540.1"/>
</dbReference>
<dbReference type="InterPro" id="IPR029787">
    <property type="entry name" value="Nucleotide_cyclase"/>
</dbReference>
<dbReference type="InterPro" id="IPR000014">
    <property type="entry name" value="PAS"/>
</dbReference>
<dbReference type="PANTHER" id="PTHR44757:SF2">
    <property type="entry name" value="BIOFILM ARCHITECTURE MAINTENANCE PROTEIN MBAA"/>
    <property type="match status" value="1"/>
</dbReference>
<dbReference type="Gene3D" id="3.30.450.20">
    <property type="entry name" value="PAS domain"/>
    <property type="match status" value="3"/>
</dbReference>
<organism evidence="4">
    <name type="scientific">Thermoleptolyngbya oregonensis NK1-22</name>
    <dbReference type="NCBI Taxonomy" id="2547457"/>
    <lineage>
        <taxon>Bacteria</taxon>
        <taxon>Bacillati</taxon>
        <taxon>Cyanobacteriota</taxon>
        <taxon>Cyanophyceae</taxon>
        <taxon>Oculatellales</taxon>
        <taxon>Oculatellaceae</taxon>
        <taxon>Thermoleptolyngbya</taxon>
    </lineage>
</organism>
<dbReference type="SMART" id="SM00086">
    <property type="entry name" value="PAC"/>
    <property type="match status" value="2"/>
</dbReference>
<dbReference type="PROSITE" id="PS50113">
    <property type="entry name" value="PAC"/>
    <property type="match status" value="2"/>
</dbReference>
<accession>A0AA96Y409</accession>
<dbReference type="SMART" id="SM00091">
    <property type="entry name" value="PAS"/>
    <property type="match status" value="1"/>
</dbReference>
<dbReference type="InterPro" id="IPR052155">
    <property type="entry name" value="Biofilm_reg_signaling"/>
</dbReference>
<evidence type="ECO:0000313" key="4">
    <source>
        <dbReference type="EMBL" id="WOB44372.1"/>
    </source>
</evidence>
<dbReference type="FunFam" id="3.30.70.270:FF:000001">
    <property type="entry name" value="Diguanylate cyclase domain protein"/>
    <property type="match status" value="1"/>
</dbReference>
<name>A0AA96Y409_9CYAN</name>
<dbReference type="SUPFAM" id="SSF55073">
    <property type="entry name" value="Nucleotide cyclase"/>
    <property type="match status" value="1"/>
</dbReference>
<dbReference type="KEGG" id="tog:HNI00_15385"/>
<dbReference type="CDD" id="cd00130">
    <property type="entry name" value="PAS"/>
    <property type="match status" value="1"/>
</dbReference>
<dbReference type="AlphaFoldDB" id="A0AA96Y409"/>
<dbReference type="InterPro" id="IPR001610">
    <property type="entry name" value="PAC"/>
</dbReference>
<sequence length="627" mass="70565">MNHSQFEQWLRALPRDRSCNSNLVIPLLQSVDFFGDPSQVSAWLDRLPLGIAIYQKDGRAAFLNQVARDMIGIAPCTFSDISLDTAPDTALNTAPDTTVPICPIFQAGTGRLYAPEALPISRALRGESCTADDLEIRRAERTVLLEARAVPLCNGQGEVLGCVVVFQDITLRRQTERSLVTQNHALRSEITQKTEALHHQKIETQALLDAIPDLIFRVSDQGIYLSYLKTNHLIDLIPPEVNPVGMRVSQLLPKEVAQRKLHYLRAAFATQQIQVYEQQVWFGDRLQHEEVRIVPYSPTEALTMIRDVTDRKSAEDALRQSEARFRAAFDHSAVGSSITALNGQILAVNAACCDLLGYTEAELRSLTFQAVSHPEDLAADLAMVQELIDGKRNSFQMEKRYIRKSGEITWALLSVSLVRDAQQNPLYLLAQMQNITRQKRAEEMLIRANQELEALVNIDGLTQIANRRRFDQHLKQEWNRLLREQQFLSLILFDVDEFKRFNDHYGHQEGDDCLQKLAEVAKCVAQRPADLVARYGGEEFGVILPNTDMVGGRAIAEKIRLGIQALGIRHECSRVAQVVTVSLGVTSQIPTSTQTIEVLMAQADQALYNAKRRGRNRTAVYRDFDMP</sequence>
<dbReference type="InterPro" id="IPR035965">
    <property type="entry name" value="PAS-like_dom_sf"/>
</dbReference>
<dbReference type="InterPro" id="IPR043128">
    <property type="entry name" value="Rev_trsase/Diguanyl_cyclase"/>
</dbReference>
<dbReference type="PROSITE" id="PS50887">
    <property type="entry name" value="GGDEF"/>
    <property type="match status" value="1"/>
</dbReference>
<feature type="domain" description="GGDEF" evidence="3">
    <location>
        <begin position="486"/>
        <end position="623"/>
    </location>
</feature>
<dbReference type="NCBIfam" id="TIGR00229">
    <property type="entry name" value="sensory_box"/>
    <property type="match status" value="1"/>
</dbReference>
<evidence type="ECO:0000259" key="1">
    <source>
        <dbReference type="PROSITE" id="PS50112"/>
    </source>
</evidence>
<dbReference type="Pfam" id="PF00989">
    <property type="entry name" value="PAS"/>
    <property type="match status" value="1"/>
</dbReference>
<dbReference type="EMBL" id="CP053540">
    <property type="protein sequence ID" value="WOB44372.1"/>
    <property type="molecule type" value="Genomic_DNA"/>
</dbReference>
<feature type="domain" description="PAC" evidence="2">
    <location>
        <begin position="395"/>
        <end position="447"/>
    </location>
</feature>
<dbReference type="InterPro" id="IPR000700">
    <property type="entry name" value="PAS-assoc_C"/>
</dbReference>
<feature type="domain" description="PAS" evidence="1">
    <location>
        <begin position="321"/>
        <end position="391"/>
    </location>
</feature>
<dbReference type="CDD" id="cd01949">
    <property type="entry name" value="GGDEF"/>
    <property type="match status" value="1"/>
</dbReference>
<dbReference type="Pfam" id="PF08448">
    <property type="entry name" value="PAS_4"/>
    <property type="match status" value="2"/>
</dbReference>
<proteinExistence type="predicted"/>
<dbReference type="GO" id="GO:0006355">
    <property type="term" value="P:regulation of DNA-templated transcription"/>
    <property type="evidence" value="ECO:0007669"/>
    <property type="project" value="InterPro"/>
</dbReference>
<dbReference type="NCBIfam" id="TIGR00254">
    <property type="entry name" value="GGDEF"/>
    <property type="match status" value="1"/>
</dbReference>
<feature type="domain" description="PAC" evidence="2">
    <location>
        <begin position="129"/>
        <end position="181"/>
    </location>
</feature>
<dbReference type="PANTHER" id="PTHR44757">
    <property type="entry name" value="DIGUANYLATE CYCLASE DGCP"/>
    <property type="match status" value="1"/>
</dbReference>
<dbReference type="SMART" id="SM00267">
    <property type="entry name" value="GGDEF"/>
    <property type="match status" value="1"/>
</dbReference>
<dbReference type="SUPFAM" id="SSF55785">
    <property type="entry name" value="PYP-like sensor domain (PAS domain)"/>
    <property type="match status" value="3"/>
</dbReference>
<dbReference type="PROSITE" id="PS50112">
    <property type="entry name" value="PAS"/>
    <property type="match status" value="1"/>
</dbReference>
<dbReference type="InterPro" id="IPR013656">
    <property type="entry name" value="PAS_4"/>
</dbReference>
<evidence type="ECO:0000259" key="3">
    <source>
        <dbReference type="PROSITE" id="PS50887"/>
    </source>
</evidence>
<gene>
    <name evidence="4" type="ORF">HNI00_15385</name>
</gene>
<dbReference type="InterPro" id="IPR000160">
    <property type="entry name" value="GGDEF_dom"/>
</dbReference>
<dbReference type="Gene3D" id="3.30.70.270">
    <property type="match status" value="1"/>
</dbReference>
<dbReference type="Pfam" id="PF00990">
    <property type="entry name" value="GGDEF"/>
    <property type="match status" value="1"/>
</dbReference>
<protein>
    <submittedName>
        <fullName evidence="4">Diguanylate cyclase</fullName>
    </submittedName>
</protein>
<reference evidence="4" key="1">
    <citation type="submission" date="2020-05" db="EMBL/GenBank/DDBJ databases">
        <authorList>
            <person name="Zhu T."/>
            <person name="Keshari N."/>
            <person name="Lu X."/>
        </authorList>
    </citation>
    <scope>NUCLEOTIDE SEQUENCE</scope>
    <source>
        <strain evidence="4">NK1-22</strain>
    </source>
</reference>
<evidence type="ECO:0000259" key="2">
    <source>
        <dbReference type="PROSITE" id="PS50113"/>
    </source>
</evidence>